<dbReference type="PROSITE" id="PS51608">
    <property type="entry name" value="SAM_MT_UBIE"/>
    <property type="match status" value="1"/>
</dbReference>
<name>A0ABT3H7X0_9HYPH</name>
<comment type="catalytic activity">
    <reaction evidence="6">
        <text>a 2-methoxy-6-(all-trans-polyprenyl)benzene-1,4-diol + S-adenosyl-L-methionine = a 5-methoxy-2-methyl-3-(all-trans-polyprenyl)benzene-1,4-diol + S-adenosyl-L-homocysteine + H(+)</text>
        <dbReference type="Rhea" id="RHEA:28286"/>
        <dbReference type="Rhea" id="RHEA-COMP:10858"/>
        <dbReference type="Rhea" id="RHEA-COMP:10859"/>
        <dbReference type="ChEBI" id="CHEBI:15378"/>
        <dbReference type="ChEBI" id="CHEBI:57856"/>
        <dbReference type="ChEBI" id="CHEBI:59789"/>
        <dbReference type="ChEBI" id="CHEBI:84166"/>
        <dbReference type="ChEBI" id="CHEBI:84167"/>
        <dbReference type="EC" id="2.1.1.201"/>
    </reaction>
</comment>
<evidence type="ECO:0000256" key="3">
    <source>
        <dbReference type="ARBA" id="ARBA00022679"/>
    </source>
</evidence>
<keyword evidence="1 6" id="KW-0474">Menaquinone biosynthesis</keyword>
<dbReference type="InterPro" id="IPR029063">
    <property type="entry name" value="SAM-dependent_MTases_sf"/>
</dbReference>
<dbReference type="HAMAP" id="MF_01813">
    <property type="entry name" value="MenG_UbiE_methyltr"/>
    <property type="match status" value="1"/>
</dbReference>
<dbReference type="Pfam" id="PF01209">
    <property type="entry name" value="Ubie_methyltran"/>
    <property type="match status" value="1"/>
</dbReference>
<comment type="function">
    <text evidence="6">Methyltransferase required for the conversion of demethylmenaquinol (DMKH2) to menaquinol (MKH2) and the conversion of 2-polyprenyl-6-methoxy-1,4-benzoquinol (DDMQH2) to 2-polyprenyl-3-methyl-6-methoxy-1,4-benzoquinol (DMQH2).</text>
</comment>
<comment type="caution">
    <text evidence="6">Lacks conserved residue(s) required for the propagation of feature annotation.</text>
</comment>
<keyword evidence="3 6" id="KW-0808">Transferase</keyword>
<accession>A0ABT3H7X0</accession>
<evidence type="ECO:0000313" key="8">
    <source>
        <dbReference type="Proteomes" id="UP001209755"/>
    </source>
</evidence>
<dbReference type="Proteomes" id="UP001209755">
    <property type="component" value="Unassembled WGS sequence"/>
</dbReference>
<dbReference type="GO" id="GO:0008425">
    <property type="term" value="F:2-methoxy-6-polyprenyl-1,4-benzoquinol methyltransferase activity"/>
    <property type="evidence" value="ECO:0007669"/>
    <property type="project" value="UniProtKB-EC"/>
</dbReference>
<comment type="pathway">
    <text evidence="6">Quinol/quinone metabolism; menaquinone biosynthesis; menaquinol from 1,4-dihydroxy-2-naphthoate: step 2/2.</text>
</comment>
<keyword evidence="2 6" id="KW-0489">Methyltransferase</keyword>
<keyword evidence="5 6" id="KW-0949">S-adenosyl-L-methionine</keyword>
<comment type="catalytic activity">
    <reaction evidence="6">
        <text>a 2-demethylmenaquinol + S-adenosyl-L-methionine = a menaquinol + S-adenosyl-L-homocysteine + H(+)</text>
        <dbReference type="Rhea" id="RHEA:42640"/>
        <dbReference type="Rhea" id="RHEA-COMP:9539"/>
        <dbReference type="Rhea" id="RHEA-COMP:9563"/>
        <dbReference type="ChEBI" id="CHEBI:15378"/>
        <dbReference type="ChEBI" id="CHEBI:18151"/>
        <dbReference type="ChEBI" id="CHEBI:55437"/>
        <dbReference type="ChEBI" id="CHEBI:57856"/>
        <dbReference type="ChEBI" id="CHEBI:59789"/>
        <dbReference type="EC" id="2.1.1.163"/>
    </reaction>
</comment>
<comment type="caution">
    <text evidence="7">The sequence shown here is derived from an EMBL/GenBank/DDBJ whole genome shotgun (WGS) entry which is preliminary data.</text>
</comment>
<dbReference type="RefSeq" id="WP_264600157.1">
    <property type="nucleotide sequence ID" value="NZ_JAOQNS010000002.1"/>
</dbReference>
<keyword evidence="4 6" id="KW-0831">Ubiquinone biosynthesis</keyword>
<dbReference type="PROSITE" id="PS01183">
    <property type="entry name" value="UBIE_1"/>
    <property type="match status" value="1"/>
</dbReference>
<organism evidence="7 8">
    <name type="scientific">Rhodobium gokarnense</name>
    <dbReference type="NCBI Taxonomy" id="364296"/>
    <lineage>
        <taxon>Bacteria</taxon>
        <taxon>Pseudomonadati</taxon>
        <taxon>Pseudomonadota</taxon>
        <taxon>Alphaproteobacteria</taxon>
        <taxon>Hyphomicrobiales</taxon>
        <taxon>Rhodobiaceae</taxon>
        <taxon>Rhodobium</taxon>
    </lineage>
</organism>
<feature type="binding site" evidence="6">
    <location>
        <position position="81"/>
    </location>
    <ligand>
        <name>S-adenosyl-L-methionine</name>
        <dbReference type="ChEBI" id="CHEBI:59789"/>
    </ligand>
</feature>
<dbReference type="SUPFAM" id="SSF53335">
    <property type="entry name" value="S-adenosyl-L-methionine-dependent methyltransferases"/>
    <property type="match status" value="1"/>
</dbReference>
<dbReference type="EC" id="2.1.1.201" evidence="6"/>
<dbReference type="NCBIfam" id="TIGR01934">
    <property type="entry name" value="MenG_MenH_UbiE"/>
    <property type="match status" value="1"/>
</dbReference>
<sequence length="253" mass="27355">MDDLSRTFGRDTVDPEGRRSRIRSVFQDIAPRYDLMNDLMSGGTHRMWKARFADMVTESTAVAAAAARGTAPRIVDLAGGTGDIAERIRARVADADIFVCDPSTAMLSVAQQRPELTGTCVAAEGERLPFADASIDAVTLSFGLRNMTEPEGALAEVNRVLVPGGQLFILEFSQPEPWFAPLYRAFSRTVIPTLGALVTRNRGAYRYLIESIAGFPDPKVVAASLTATGYARVDIERLFFGIAAIHAATKAEA</sequence>
<gene>
    <name evidence="6" type="primary">ubiE</name>
    <name evidence="7" type="ORF">M2319_000809</name>
</gene>
<dbReference type="Gene3D" id="3.40.50.150">
    <property type="entry name" value="Vaccinia Virus protein VP39"/>
    <property type="match status" value="1"/>
</dbReference>
<evidence type="ECO:0000256" key="1">
    <source>
        <dbReference type="ARBA" id="ARBA00022428"/>
    </source>
</evidence>
<evidence type="ECO:0000256" key="2">
    <source>
        <dbReference type="ARBA" id="ARBA00022603"/>
    </source>
</evidence>
<comment type="similarity">
    <text evidence="6">Belongs to the class I-like SAM-binding methyltransferase superfamily. MenG/UbiE family.</text>
</comment>
<dbReference type="CDD" id="cd02440">
    <property type="entry name" value="AdoMet_MTases"/>
    <property type="match status" value="1"/>
</dbReference>
<keyword evidence="8" id="KW-1185">Reference proteome</keyword>
<dbReference type="InterPro" id="IPR004033">
    <property type="entry name" value="UbiE/COQ5_MeTrFase"/>
</dbReference>
<protein>
    <recommendedName>
        <fullName evidence="6">Ubiquinone/menaquinone biosynthesis C-methyltransferase UbiE</fullName>
        <ecNumber evidence="6">2.1.1.163</ecNumber>
        <ecNumber evidence="6">2.1.1.201</ecNumber>
    </recommendedName>
    <alternativeName>
        <fullName evidence="6">2-methoxy-6-polyprenyl-1,4-benzoquinol methylase</fullName>
    </alternativeName>
    <alternativeName>
        <fullName evidence="6">Demethylmenaquinone methyltransferase</fullName>
    </alternativeName>
</protein>
<dbReference type="GO" id="GO:0032259">
    <property type="term" value="P:methylation"/>
    <property type="evidence" value="ECO:0007669"/>
    <property type="project" value="UniProtKB-KW"/>
</dbReference>
<dbReference type="InterPro" id="IPR023576">
    <property type="entry name" value="UbiE/COQ5_MeTrFase_CS"/>
</dbReference>
<reference evidence="8" key="1">
    <citation type="submission" date="2023-07" db="EMBL/GenBank/DDBJ databases">
        <title>Genome sequencing of Purple Non-Sulfur Bacteria from various extreme environments.</title>
        <authorList>
            <person name="Mayer M."/>
        </authorList>
    </citation>
    <scope>NUCLEOTIDE SEQUENCE [LARGE SCALE GENOMIC DNA]</scope>
    <source>
        <strain evidence="8">DSM 17935</strain>
    </source>
</reference>
<evidence type="ECO:0000256" key="4">
    <source>
        <dbReference type="ARBA" id="ARBA00022688"/>
    </source>
</evidence>
<dbReference type="EC" id="2.1.1.163" evidence="6"/>
<dbReference type="PANTHER" id="PTHR43591:SF24">
    <property type="entry name" value="2-METHOXY-6-POLYPRENYL-1,4-BENZOQUINOL METHYLASE, MITOCHONDRIAL"/>
    <property type="match status" value="1"/>
</dbReference>
<evidence type="ECO:0000313" key="7">
    <source>
        <dbReference type="EMBL" id="MCW2306490.1"/>
    </source>
</evidence>
<evidence type="ECO:0000256" key="5">
    <source>
        <dbReference type="ARBA" id="ARBA00022691"/>
    </source>
</evidence>
<dbReference type="GO" id="GO:0043770">
    <property type="term" value="F:demethylmenaquinone methyltransferase activity"/>
    <property type="evidence" value="ECO:0007669"/>
    <property type="project" value="UniProtKB-EC"/>
</dbReference>
<dbReference type="EMBL" id="JAOQNS010000002">
    <property type="protein sequence ID" value="MCW2306490.1"/>
    <property type="molecule type" value="Genomic_DNA"/>
</dbReference>
<proteinExistence type="inferred from homology"/>
<evidence type="ECO:0000256" key="6">
    <source>
        <dbReference type="HAMAP-Rule" id="MF_01813"/>
    </source>
</evidence>
<feature type="binding site" evidence="6">
    <location>
        <position position="141"/>
    </location>
    <ligand>
        <name>S-adenosyl-L-methionine</name>
        <dbReference type="ChEBI" id="CHEBI:59789"/>
    </ligand>
</feature>
<comment type="pathway">
    <text evidence="6">Cofactor biosynthesis; ubiquinone biosynthesis.</text>
</comment>
<dbReference type="PANTHER" id="PTHR43591">
    <property type="entry name" value="METHYLTRANSFERASE"/>
    <property type="match status" value="1"/>
</dbReference>
<feature type="binding site" evidence="6">
    <location>
        <position position="101"/>
    </location>
    <ligand>
        <name>S-adenosyl-L-methionine</name>
        <dbReference type="ChEBI" id="CHEBI:59789"/>
    </ligand>
</feature>